<evidence type="ECO:0000256" key="1">
    <source>
        <dbReference type="ARBA" id="ARBA00038494"/>
    </source>
</evidence>
<dbReference type="AlphaFoldDB" id="A0A8J2YGP9"/>
<dbReference type="Proteomes" id="UP000602745">
    <property type="component" value="Unassembled WGS sequence"/>
</dbReference>
<comment type="caution">
    <text evidence="3">The sequence shown here is derived from an EMBL/GenBank/DDBJ whole genome shotgun (WGS) entry which is preliminary data.</text>
</comment>
<gene>
    <name evidence="3" type="ORF">GCM10007276_17080</name>
</gene>
<name>A0A8J2YGP9_9RHOB</name>
<dbReference type="PANTHER" id="PTHR43630">
    <property type="entry name" value="POLY-BETA-1,6-N-ACETYL-D-GLUCOSAMINE SYNTHASE"/>
    <property type="match status" value="1"/>
</dbReference>
<sequence length="255" mass="29108">MPISIFLICFNEVDRIEAAIAAVRGLTDDIVVTDSGSSDGTREMAERLGAKVFLNTPFPGYGPQKRFAEDRCRHDWVLNIDADEIVPSRLAEEIRTLFRNGEPAADAYRIPIAEIFPGEGTPHPWAYTLKPVRLYRLSRGRYVESTVHDRVALEPGARIGDLKTAMHHFSVRSLGDQIAKLNAYSDMQAADLEKRGVSLPSWRIFTEFPLSFLKAYVIRRHFVRGVYGFMTAMNYAFSRHLRLAKHIEQRRLEKR</sequence>
<protein>
    <submittedName>
        <fullName evidence="3">Putative glycosyltransferase RP128</fullName>
    </submittedName>
</protein>
<evidence type="ECO:0000259" key="2">
    <source>
        <dbReference type="Pfam" id="PF00535"/>
    </source>
</evidence>
<keyword evidence="4" id="KW-1185">Reference proteome</keyword>
<dbReference type="SUPFAM" id="SSF53448">
    <property type="entry name" value="Nucleotide-diphospho-sugar transferases"/>
    <property type="match status" value="1"/>
</dbReference>
<reference evidence="3" key="1">
    <citation type="journal article" date="2014" name="Int. J. Syst. Evol. Microbiol.">
        <title>Complete genome sequence of Corynebacterium casei LMG S-19264T (=DSM 44701T), isolated from a smear-ripened cheese.</title>
        <authorList>
            <consortium name="US DOE Joint Genome Institute (JGI-PGF)"/>
            <person name="Walter F."/>
            <person name="Albersmeier A."/>
            <person name="Kalinowski J."/>
            <person name="Ruckert C."/>
        </authorList>
    </citation>
    <scope>NUCLEOTIDE SEQUENCE</scope>
    <source>
        <strain evidence="3">CCM 7684</strain>
    </source>
</reference>
<accession>A0A8J2YGP9</accession>
<evidence type="ECO:0000313" key="4">
    <source>
        <dbReference type="Proteomes" id="UP000602745"/>
    </source>
</evidence>
<organism evidence="3 4">
    <name type="scientific">Agaricicola taiwanensis</name>
    <dbReference type="NCBI Taxonomy" id="591372"/>
    <lineage>
        <taxon>Bacteria</taxon>
        <taxon>Pseudomonadati</taxon>
        <taxon>Pseudomonadota</taxon>
        <taxon>Alphaproteobacteria</taxon>
        <taxon>Rhodobacterales</taxon>
        <taxon>Paracoccaceae</taxon>
        <taxon>Agaricicola</taxon>
    </lineage>
</organism>
<feature type="domain" description="Glycosyltransferase 2-like" evidence="2">
    <location>
        <begin position="4"/>
        <end position="126"/>
    </location>
</feature>
<dbReference type="CDD" id="cd02511">
    <property type="entry name" value="Beta4Glucosyltransferase"/>
    <property type="match status" value="1"/>
</dbReference>
<dbReference type="PANTHER" id="PTHR43630:SF2">
    <property type="entry name" value="GLYCOSYLTRANSFERASE"/>
    <property type="match status" value="1"/>
</dbReference>
<dbReference type="RefSeq" id="WP_229729295.1">
    <property type="nucleotide sequence ID" value="NZ_BMCP01000002.1"/>
</dbReference>
<dbReference type="Gene3D" id="3.90.550.10">
    <property type="entry name" value="Spore Coat Polysaccharide Biosynthesis Protein SpsA, Chain A"/>
    <property type="match status" value="1"/>
</dbReference>
<comment type="similarity">
    <text evidence="1">Belongs to the glycosyltransferase 2 family. WaaE/KdtX subfamily.</text>
</comment>
<dbReference type="Pfam" id="PF00535">
    <property type="entry name" value="Glycos_transf_2"/>
    <property type="match status" value="1"/>
</dbReference>
<dbReference type="InterPro" id="IPR029044">
    <property type="entry name" value="Nucleotide-diphossugar_trans"/>
</dbReference>
<evidence type="ECO:0000313" key="3">
    <source>
        <dbReference type="EMBL" id="GGE40343.1"/>
    </source>
</evidence>
<dbReference type="InterPro" id="IPR001173">
    <property type="entry name" value="Glyco_trans_2-like"/>
</dbReference>
<dbReference type="EMBL" id="BMCP01000002">
    <property type="protein sequence ID" value="GGE40343.1"/>
    <property type="molecule type" value="Genomic_DNA"/>
</dbReference>
<reference evidence="3" key="2">
    <citation type="submission" date="2020-09" db="EMBL/GenBank/DDBJ databases">
        <authorList>
            <person name="Sun Q."/>
            <person name="Sedlacek I."/>
        </authorList>
    </citation>
    <scope>NUCLEOTIDE SEQUENCE</scope>
    <source>
        <strain evidence="3">CCM 7684</strain>
    </source>
</reference>
<proteinExistence type="inferred from homology"/>